<dbReference type="AlphaFoldDB" id="A0A7K1U2D0"/>
<evidence type="ECO:0000313" key="6">
    <source>
        <dbReference type="Proteomes" id="UP000461730"/>
    </source>
</evidence>
<sequence length="226" mass="25169">MKPYIICHMLSSIDGRIKTQHWGQLKGVEYYEKTGKQEKADAWMCGRVTMQQHYAVELPELTYTGPAINREDHIADNTAPSYSITIDPAGKLGWEKAYIDNDHIIIVLAESVPDAYLAYLQEKGVSYIFGGKDELDFALVLDKLGQHFNIKKVLLEGGGGINGSFHAAGLIDEYSILVFPVADGTNGPTLLDTNKEDGSIPPSQLSLVHYELLEGNIIWVRYKVIR</sequence>
<feature type="domain" description="Bacterial bifunctional deaminase-reductase C-terminal" evidence="4">
    <location>
        <begin position="3"/>
        <end position="197"/>
    </location>
</feature>
<dbReference type="InterPro" id="IPR002734">
    <property type="entry name" value="RibDG_C"/>
</dbReference>
<dbReference type="InterPro" id="IPR050765">
    <property type="entry name" value="Riboflavin_Biosynth_HTPR"/>
</dbReference>
<evidence type="ECO:0000256" key="3">
    <source>
        <dbReference type="ARBA" id="ARBA00023002"/>
    </source>
</evidence>
<gene>
    <name evidence="5" type="ORF">GO493_09710</name>
</gene>
<dbReference type="SUPFAM" id="SSF53597">
    <property type="entry name" value="Dihydrofolate reductase-like"/>
    <property type="match status" value="1"/>
</dbReference>
<evidence type="ECO:0000256" key="2">
    <source>
        <dbReference type="ARBA" id="ARBA00022857"/>
    </source>
</evidence>
<keyword evidence="6" id="KW-1185">Reference proteome</keyword>
<evidence type="ECO:0000313" key="5">
    <source>
        <dbReference type="EMBL" id="MVT08534.1"/>
    </source>
</evidence>
<dbReference type="Pfam" id="PF01872">
    <property type="entry name" value="RibD_C"/>
    <property type="match status" value="1"/>
</dbReference>
<dbReference type="PANTHER" id="PTHR38011:SF7">
    <property type="entry name" value="2,5-DIAMINO-6-RIBOSYLAMINO-4(3H)-PYRIMIDINONE 5'-PHOSPHATE REDUCTASE"/>
    <property type="match status" value="1"/>
</dbReference>
<comment type="pathway">
    <text evidence="1">Cofactor biosynthesis; riboflavin biosynthesis.</text>
</comment>
<organism evidence="5 6">
    <name type="scientific">Chitinophaga tropicalis</name>
    <dbReference type="NCBI Taxonomy" id="2683588"/>
    <lineage>
        <taxon>Bacteria</taxon>
        <taxon>Pseudomonadati</taxon>
        <taxon>Bacteroidota</taxon>
        <taxon>Chitinophagia</taxon>
        <taxon>Chitinophagales</taxon>
        <taxon>Chitinophagaceae</taxon>
        <taxon>Chitinophaga</taxon>
    </lineage>
</organism>
<dbReference type="GO" id="GO:0008703">
    <property type="term" value="F:5-amino-6-(5-phosphoribosylamino)uracil reductase activity"/>
    <property type="evidence" value="ECO:0007669"/>
    <property type="project" value="InterPro"/>
</dbReference>
<dbReference type="GO" id="GO:0009231">
    <property type="term" value="P:riboflavin biosynthetic process"/>
    <property type="evidence" value="ECO:0007669"/>
    <property type="project" value="InterPro"/>
</dbReference>
<dbReference type="Proteomes" id="UP000461730">
    <property type="component" value="Unassembled WGS sequence"/>
</dbReference>
<dbReference type="InterPro" id="IPR024072">
    <property type="entry name" value="DHFR-like_dom_sf"/>
</dbReference>
<keyword evidence="2" id="KW-0521">NADP</keyword>
<dbReference type="RefSeq" id="WP_157305955.1">
    <property type="nucleotide sequence ID" value="NZ_WRXN01000003.1"/>
</dbReference>
<accession>A0A7K1U2D0</accession>
<dbReference type="EMBL" id="WRXN01000003">
    <property type="protein sequence ID" value="MVT08534.1"/>
    <property type="molecule type" value="Genomic_DNA"/>
</dbReference>
<dbReference type="PANTHER" id="PTHR38011">
    <property type="entry name" value="DIHYDROFOLATE REDUCTASE FAMILY PROTEIN (AFU_ORTHOLOGUE AFUA_8G06820)"/>
    <property type="match status" value="1"/>
</dbReference>
<evidence type="ECO:0000256" key="1">
    <source>
        <dbReference type="ARBA" id="ARBA00005104"/>
    </source>
</evidence>
<dbReference type="Gene3D" id="3.40.430.10">
    <property type="entry name" value="Dihydrofolate Reductase, subunit A"/>
    <property type="match status" value="1"/>
</dbReference>
<evidence type="ECO:0000259" key="4">
    <source>
        <dbReference type="Pfam" id="PF01872"/>
    </source>
</evidence>
<keyword evidence="3" id="KW-0560">Oxidoreductase</keyword>
<reference evidence="5 6" key="1">
    <citation type="submission" date="2019-12" db="EMBL/GenBank/DDBJ databases">
        <title>Chitinophaga sp. strain ysch24 (GDMCC 1.1355), whole genome shotgun sequence.</title>
        <authorList>
            <person name="Zhang X."/>
        </authorList>
    </citation>
    <scope>NUCLEOTIDE SEQUENCE [LARGE SCALE GENOMIC DNA]</scope>
    <source>
        <strain evidence="6">ysch24</strain>
    </source>
</reference>
<comment type="caution">
    <text evidence="5">The sequence shown here is derived from an EMBL/GenBank/DDBJ whole genome shotgun (WGS) entry which is preliminary data.</text>
</comment>
<proteinExistence type="predicted"/>
<protein>
    <submittedName>
        <fullName evidence="5">Deaminase</fullName>
    </submittedName>
</protein>
<name>A0A7K1U2D0_9BACT</name>